<comment type="similarity">
    <text evidence="1">Belongs to the CapA family.</text>
</comment>
<reference evidence="3 4" key="2">
    <citation type="submission" date="2014-05" db="EMBL/GenBank/DDBJ databases">
        <title>Genome sequence of the 3-chlorobenzoate degrading bacterium Pseudomonas knackmussii B13 shows multiple evidence for horizontal gene transfer.</title>
        <authorList>
            <person name="Miyazaki R."/>
            <person name="Bertelli C."/>
            <person name="Falquet L."/>
            <person name="Robinson-Rechavi M."/>
            <person name="Gharib W."/>
            <person name="Roy S."/>
            <person name="Van der Meer J.R."/>
        </authorList>
    </citation>
    <scope>NUCLEOTIDE SEQUENCE [LARGE SCALE GENOMIC DNA]</scope>
    <source>
        <strain evidence="3 4">B13</strain>
    </source>
</reference>
<evidence type="ECO:0000313" key="4">
    <source>
        <dbReference type="Proteomes" id="UP000025241"/>
    </source>
</evidence>
<feature type="domain" description="Capsule synthesis protein CapA" evidence="2">
    <location>
        <begin position="2"/>
        <end position="323"/>
    </location>
</feature>
<dbReference type="PATRIC" id="fig|1301098.3.peg.3325"/>
<dbReference type="InterPro" id="IPR029052">
    <property type="entry name" value="Metallo-depent_PP-like"/>
</dbReference>
<accession>A0A024HI09</accession>
<reference evidence="3 4" key="1">
    <citation type="submission" date="2013-03" db="EMBL/GenBank/DDBJ databases">
        <authorList>
            <person name="Linke B."/>
        </authorList>
    </citation>
    <scope>NUCLEOTIDE SEQUENCE [LARGE SCALE GENOMIC DNA]</scope>
    <source>
        <strain evidence="3 4">B13</strain>
    </source>
</reference>
<dbReference type="HOGENOM" id="CLU_038823_2_0_6"/>
<proteinExistence type="inferred from homology"/>
<dbReference type="STRING" id="1301098.PKB_3311"/>
<dbReference type="Proteomes" id="UP000025241">
    <property type="component" value="Chromosome I"/>
</dbReference>
<evidence type="ECO:0000313" key="3">
    <source>
        <dbReference type="EMBL" id="CDF84655.1"/>
    </source>
</evidence>
<dbReference type="KEGG" id="pkc:PKB_3311"/>
<dbReference type="PANTHER" id="PTHR33393:SF13">
    <property type="entry name" value="PGA BIOSYNTHESIS PROTEIN CAPA"/>
    <property type="match status" value="1"/>
</dbReference>
<dbReference type="SUPFAM" id="SSF56300">
    <property type="entry name" value="Metallo-dependent phosphatases"/>
    <property type="match status" value="1"/>
</dbReference>
<keyword evidence="4" id="KW-1185">Reference proteome</keyword>
<dbReference type="RefSeq" id="WP_043253167.1">
    <property type="nucleotide sequence ID" value="NZ_HG322950.1"/>
</dbReference>
<dbReference type="AlphaFoldDB" id="A0A024HI09"/>
<name>A0A024HI09_PSEKB</name>
<dbReference type="eggNOG" id="COG2843">
    <property type="taxonomic scope" value="Bacteria"/>
</dbReference>
<gene>
    <name evidence="3" type="ORF">PKB_3311</name>
</gene>
<dbReference type="CDD" id="cd07381">
    <property type="entry name" value="MPP_CapA"/>
    <property type="match status" value="1"/>
</dbReference>
<dbReference type="PANTHER" id="PTHR33393">
    <property type="entry name" value="POLYGLUTAMINE SYNTHESIS ACCESSORY PROTEIN RV0574C-RELATED"/>
    <property type="match status" value="1"/>
</dbReference>
<evidence type="ECO:0000256" key="1">
    <source>
        <dbReference type="ARBA" id="ARBA00005662"/>
    </source>
</evidence>
<dbReference type="SMART" id="SM00854">
    <property type="entry name" value="PGA_cap"/>
    <property type="match status" value="1"/>
</dbReference>
<organism evidence="3 4">
    <name type="scientific">Pseudomonas knackmussii (strain DSM 6978 / CCUG 54928 / LMG 23759 / B13)</name>
    <dbReference type="NCBI Taxonomy" id="1301098"/>
    <lineage>
        <taxon>Bacteria</taxon>
        <taxon>Pseudomonadati</taxon>
        <taxon>Pseudomonadota</taxon>
        <taxon>Gammaproteobacteria</taxon>
        <taxon>Pseudomonadales</taxon>
        <taxon>Pseudomonadaceae</taxon>
        <taxon>Pseudomonas</taxon>
    </lineage>
</organism>
<dbReference type="EMBL" id="HG322950">
    <property type="protein sequence ID" value="CDF84655.1"/>
    <property type="molecule type" value="Genomic_DNA"/>
</dbReference>
<dbReference type="OrthoDB" id="9810718at2"/>
<dbReference type="Pfam" id="PF09587">
    <property type="entry name" value="PGA_cap"/>
    <property type="match status" value="1"/>
</dbReference>
<dbReference type="InterPro" id="IPR019079">
    <property type="entry name" value="Capsule_synth_CapA"/>
</dbReference>
<protein>
    <submittedName>
        <fullName evidence="3">Poly-gamma-glutamate biosynthesis (Capsule formation)-like protein</fullName>
    </submittedName>
</protein>
<dbReference type="InterPro" id="IPR052169">
    <property type="entry name" value="CW_Biosynth-Accessory"/>
</dbReference>
<sequence length="440" mass="49248">MKIALTGDSILQRRLNSREDETLRPLFDLIRAADVSFTNLEVLPNDFEGDPALESGGSHFGAPSWVLDELVQGGFDLFSTANNHALDYSIAGLHAMHRELDKRELLYAGTGRNLEEARRPVYCTRPQGTVALLACSATFGKGQEASDQTRDMPGRPGLNPLRYDTVHEVNPTQMAQVRELIASLGLDRLYQGAVDLGFAHPLPHPSLAVFGPFTPLLFREGQQTRVRTAPRKKDVDDILRWVEEARVMSDVVVLSIHAHELGFNAEGDWDLEAPAEFLQPVARRMIEAGVDIVVCHGPHLLRGMEMYNGKPIFYSLGNFIGQNELVERLPIDSYEQFRVERNQTPSKVFQQRTQNDTRSFPSDARFWESLVPVCRFDGNRLASIELHPVSLGLGESIHRRGRPRLAQGEHAQQILQRFAKLSAPYGTELQLDGDIARIAL</sequence>
<evidence type="ECO:0000259" key="2">
    <source>
        <dbReference type="SMART" id="SM00854"/>
    </source>
</evidence>